<dbReference type="RefSeq" id="WP_255231925.1">
    <property type="nucleotide sequence ID" value="NZ_CP090615.1"/>
</dbReference>
<evidence type="ECO:0008006" key="4">
    <source>
        <dbReference type="Google" id="ProtNLM"/>
    </source>
</evidence>
<evidence type="ECO:0000313" key="3">
    <source>
        <dbReference type="Proteomes" id="UP001059120"/>
    </source>
</evidence>
<feature type="chain" id="PRO_5045936188" description="ATPase" evidence="1">
    <location>
        <begin position="23"/>
        <end position="192"/>
    </location>
</feature>
<proteinExistence type="predicted"/>
<dbReference type="Proteomes" id="UP001059120">
    <property type="component" value="Chromosome 2"/>
</dbReference>
<feature type="signal peptide" evidence="1">
    <location>
        <begin position="1"/>
        <end position="22"/>
    </location>
</feature>
<reference evidence="2" key="1">
    <citation type="submission" date="2022-01" db="EMBL/GenBank/DDBJ databases">
        <title>Alginate degradation mechanism of Vibrio pelagius WXL662.</title>
        <authorList>
            <person name="He X."/>
        </authorList>
    </citation>
    <scope>NUCLEOTIDE SEQUENCE</scope>
    <source>
        <strain evidence="2">WXL662</strain>
    </source>
</reference>
<organism evidence="2 3">
    <name type="scientific">Vibrio pelagius</name>
    <dbReference type="NCBI Taxonomy" id="28169"/>
    <lineage>
        <taxon>Bacteria</taxon>
        <taxon>Pseudomonadati</taxon>
        <taxon>Pseudomonadota</taxon>
        <taxon>Gammaproteobacteria</taxon>
        <taxon>Vibrionales</taxon>
        <taxon>Vibrionaceae</taxon>
        <taxon>Vibrio</taxon>
    </lineage>
</organism>
<sequence length="192" mass="22533">MRYALVWLIAFAATTTISQVHAVECNQYEWDQLLDSQLTAESRYNDYSKEFNLVLGTFKTHIFLSKQFSQQELISFWRQNNPFFQQQLDQQIKTTRQAYKILLKQAHLTQIEIEQIVQLKDNWAETAESCRAQNQDRQYKTAQNHVVHTQTLISDYVSLSDKFRNLALRYLSESNSILSAKQAALEDNVDMK</sequence>
<name>A0ABY5G7H5_VIBPE</name>
<evidence type="ECO:0000313" key="2">
    <source>
        <dbReference type="EMBL" id="UTT86118.1"/>
    </source>
</evidence>
<accession>A0ABY5G7H5</accession>
<keyword evidence="3" id="KW-1185">Reference proteome</keyword>
<dbReference type="EMBL" id="CP090615">
    <property type="protein sequence ID" value="UTT86118.1"/>
    <property type="molecule type" value="Genomic_DNA"/>
</dbReference>
<evidence type="ECO:0000256" key="1">
    <source>
        <dbReference type="SAM" id="SignalP"/>
    </source>
</evidence>
<keyword evidence="1" id="KW-0732">Signal</keyword>
<protein>
    <recommendedName>
        <fullName evidence="4">ATPase</fullName>
    </recommendedName>
</protein>
<gene>
    <name evidence="2" type="ORF">LZI70_17270</name>
</gene>